<keyword evidence="3" id="KW-0804">Transcription</keyword>
<dbReference type="PROSITE" id="PS01081">
    <property type="entry name" value="HTH_TETR_1"/>
    <property type="match status" value="1"/>
</dbReference>
<dbReference type="Gene3D" id="1.10.357.10">
    <property type="entry name" value="Tetracycline Repressor, domain 2"/>
    <property type="match status" value="1"/>
</dbReference>
<sequence>MARQDRAERTRRTLLRAAADEMAEKGYAGASMSRISTAADVTIGGLTFHFPSKAALAEAVRESGCTLTCAALSSLMTASRSPKAAARGELRRVVTFTRTLARLLEEEPSVRAAARLAWDFPDDGDTWYAMWLPSLGELVERARPDFTGWTTAEAVTATAVSVVTGAEFAARTGVPRGVASGLSPTEHVDRVWGLVLGARPPLLVGGDEYPEARPADDSPETRLTSEYPEARLPGEDPAGADHRAGDLRTGDLRTGDHRTGDHLTGDIRVTEHRLPESRVGECRAGEGRVRAASR</sequence>
<dbReference type="RefSeq" id="WP_331789752.1">
    <property type="nucleotide sequence ID" value="NZ_JAVFKM010000032.1"/>
</dbReference>
<evidence type="ECO:0000256" key="1">
    <source>
        <dbReference type="ARBA" id="ARBA00023015"/>
    </source>
</evidence>
<evidence type="ECO:0000256" key="3">
    <source>
        <dbReference type="ARBA" id="ARBA00023163"/>
    </source>
</evidence>
<evidence type="ECO:0000259" key="6">
    <source>
        <dbReference type="PROSITE" id="PS50977"/>
    </source>
</evidence>
<reference evidence="7 8" key="1">
    <citation type="submission" date="2023-08" db="EMBL/GenBank/DDBJ databases">
        <authorList>
            <person name="Sharma P."/>
            <person name="Verma V."/>
            <person name="Mohan M.K."/>
            <person name="Dubey A.K."/>
        </authorList>
    </citation>
    <scope>NUCLEOTIDE SEQUENCE [LARGE SCALE GENOMIC DNA]</scope>
    <source>
        <strain evidence="7 8">ADP4</strain>
    </source>
</reference>
<dbReference type="InterPro" id="IPR009057">
    <property type="entry name" value="Homeodomain-like_sf"/>
</dbReference>
<dbReference type="Proteomes" id="UP001348265">
    <property type="component" value="Unassembled WGS sequence"/>
</dbReference>
<keyword evidence="8" id="KW-1185">Reference proteome</keyword>
<dbReference type="InterPro" id="IPR050109">
    <property type="entry name" value="HTH-type_TetR-like_transc_reg"/>
</dbReference>
<evidence type="ECO:0000256" key="2">
    <source>
        <dbReference type="ARBA" id="ARBA00023125"/>
    </source>
</evidence>
<dbReference type="PANTHER" id="PTHR30055:SF234">
    <property type="entry name" value="HTH-TYPE TRANSCRIPTIONAL REGULATOR BETI"/>
    <property type="match status" value="1"/>
</dbReference>
<evidence type="ECO:0000313" key="7">
    <source>
        <dbReference type="EMBL" id="MEF3118809.1"/>
    </source>
</evidence>
<dbReference type="SUPFAM" id="SSF46689">
    <property type="entry name" value="Homeodomain-like"/>
    <property type="match status" value="1"/>
</dbReference>
<gene>
    <name evidence="7" type="ORF">RB636_37235</name>
</gene>
<evidence type="ECO:0000313" key="8">
    <source>
        <dbReference type="Proteomes" id="UP001348265"/>
    </source>
</evidence>
<feature type="domain" description="HTH tetR-type" evidence="6">
    <location>
        <begin position="8"/>
        <end position="68"/>
    </location>
</feature>
<dbReference type="Pfam" id="PF00440">
    <property type="entry name" value="TetR_N"/>
    <property type="match status" value="1"/>
</dbReference>
<organism evidence="7 8">
    <name type="scientific">Streptomyces chrestomyceticus</name>
    <dbReference type="NCBI Taxonomy" id="68185"/>
    <lineage>
        <taxon>Bacteria</taxon>
        <taxon>Bacillati</taxon>
        <taxon>Actinomycetota</taxon>
        <taxon>Actinomycetes</taxon>
        <taxon>Kitasatosporales</taxon>
        <taxon>Streptomycetaceae</taxon>
        <taxon>Streptomyces</taxon>
    </lineage>
</organism>
<evidence type="ECO:0000256" key="5">
    <source>
        <dbReference type="SAM" id="MobiDB-lite"/>
    </source>
</evidence>
<dbReference type="PANTHER" id="PTHR30055">
    <property type="entry name" value="HTH-TYPE TRANSCRIPTIONAL REGULATOR RUTR"/>
    <property type="match status" value="1"/>
</dbReference>
<evidence type="ECO:0000256" key="4">
    <source>
        <dbReference type="PROSITE-ProRule" id="PRU00335"/>
    </source>
</evidence>
<accession>A0ABU7X646</accession>
<dbReference type="PRINTS" id="PR00455">
    <property type="entry name" value="HTHTETR"/>
</dbReference>
<feature type="DNA-binding region" description="H-T-H motif" evidence="4">
    <location>
        <begin position="31"/>
        <end position="50"/>
    </location>
</feature>
<proteinExistence type="predicted"/>
<comment type="caution">
    <text evidence="7">The sequence shown here is derived from an EMBL/GenBank/DDBJ whole genome shotgun (WGS) entry which is preliminary data.</text>
</comment>
<name>A0ABU7X646_9ACTN</name>
<dbReference type="PROSITE" id="PS50977">
    <property type="entry name" value="HTH_TETR_2"/>
    <property type="match status" value="1"/>
</dbReference>
<protein>
    <submittedName>
        <fullName evidence="7">Helix-turn-helix domain-containing protein</fullName>
    </submittedName>
</protein>
<keyword evidence="1" id="KW-0805">Transcription regulation</keyword>
<keyword evidence="2 4" id="KW-0238">DNA-binding</keyword>
<dbReference type="EMBL" id="JAVFKM010000032">
    <property type="protein sequence ID" value="MEF3118809.1"/>
    <property type="molecule type" value="Genomic_DNA"/>
</dbReference>
<feature type="compositionally biased region" description="Basic and acidic residues" evidence="5">
    <location>
        <begin position="210"/>
        <end position="220"/>
    </location>
</feature>
<feature type="compositionally biased region" description="Basic and acidic residues" evidence="5">
    <location>
        <begin position="228"/>
        <end position="294"/>
    </location>
</feature>
<dbReference type="InterPro" id="IPR023772">
    <property type="entry name" value="DNA-bd_HTH_TetR-type_CS"/>
</dbReference>
<dbReference type="InterPro" id="IPR001647">
    <property type="entry name" value="HTH_TetR"/>
</dbReference>
<feature type="region of interest" description="Disordered" evidence="5">
    <location>
        <begin position="205"/>
        <end position="294"/>
    </location>
</feature>